<reference evidence="13" key="1">
    <citation type="submission" date="2023-03" db="EMBL/GenBank/DDBJ databases">
        <title>Actinoallomurus iriomotensis NBRC 103684.</title>
        <authorList>
            <person name="Ichikawa N."/>
            <person name="Sato H."/>
            <person name="Tonouchi N."/>
        </authorList>
    </citation>
    <scope>NUCLEOTIDE SEQUENCE</scope>
    <source>
        <strain evidence="13">NBRC 103684</strain>
    </source>
</reference>
<comment type="subcellular location">
    <subcellularLocation>
        <location evidence="11">Cell membrane</location>
        <topology evidence="11">Single-pass membrane protein</topology>
    </subcellularLocation>
</comment>
<sequence>MRLSSQIRRHLAALRALLVLTVILGIAYPVAIWAVAFIPGLHHRAQGSMVRTADGRIVGSRIIGQSFTDKDGDPLKQYVQSRPSNAGDGYDPTSTSASNLGPESIVDTLPDPAHVKAGKEDENARTSLLTQVCTRSKKVGELEGVSGARPFCTPGGIGAVLAVMGPRDAQGHVTHPTRVVSLNEECGVVARPFVATYDGVPVECAKYGEDYTKGEIVPVRGGAPAHPAVPADAVTASGSGLDPHISPAYARLQAPRIARTRGVSEQRVLAAIKDNEDGRVLGFAGEPRVNVLTLNIELDEKYPYRG</sequence>
<evidence type="ECO:0000256" key="1">
    <source>
        <dbReference type="ARBA" id="ARBA00022448"/>
    </source>
</evidence>
<evidence type="ECO:0000256" key="12">
    <source>
        <dbReference type="SAM" id="MobiDB-lite"/>
    </source>
</evidence>
<dbReference type="GO" id="GO:0008556">
    <property type="term" value="F:P-type potassium transmembrane transporter activity"/>
    <property type="evidence" value="ECO:0007669"/>
    <property type="project" value="InterPro"/>
</dbReference>
<dbReference type="GO" id="GO:0005886">
    <property type="term" value="C:plasma membrane"/>
    <property type="evidence" value="ECO:0007669"/>
    <property type="project" value="UniProtKB-SubCell"/>
</dbReference>
<evidence type="ECO:0000256" key="2">
    <source>
        <dbReference type="ARBA" id="ARBA00022475"/>
    </source>
</evidence>
<dbReference type="GO" id="GO:0005524">
    <property type="term" value="F:ATP binding"/>
    <property type="evidence" value="ECO:0007669"/>
    <property type="project" value="UniProtKB-UniRule"/>
</dbReference>
<evidence type="ECO:0000256" key="5">
    <source>
        <dbReference type="ARBA" id="ARBA00022741"/>
    </source>
</evidence>
<evidence type="ECO:0000313" key="13">
    <source>
        <dbReference type="EMBL" id="GLY90647.1"/>
    </source>
</evidence>
<protein>
    <recommendedName>
        <fullName evidence="11">Potassium-transporting ATPase KdpC subunit</fullName>
    </recommendedName>
    <alternativeName>
        <fullName evidence="11">ATP phosphohydrolase [potassium-transporting] C chain</fullName>
    </alternativeName>
    <alternativeName>
        <fullName evidence="11">Potassium-binding and translocating subunit C</fullName>
    </alternativeName>
    <alternativeName>
        <fullName evidence="11">Potassium-translocating ATPase C chain</fullName>
    </alternativeName>
</protein>
<evidence type="ECO:0000256" key="6">
    <source>
        <dbReference type="ARBA" id="ARBA00022840"/>
    </source>
</evidence>
<accession>A0A9W6SDE9</accession>
<keyword evidence="8 11" id="KW-1133">Transmembrane helix</keyword>
<keyword evidence="9 11" id="KW-0406">Ion transport</keyword>
<keyword evidence="5 11" id="KW-0547">Nucleotide-binding</keyword>
<dbReference type="EMBL" id="BSTK01000017">
    <property type="protein sequence ID" value="GLY90647.1"/>
    <property type="molecule type" value="Genomic_DNA"/>
</dbReference>
<evidence type="ECO:0000313" key="14">
    <source>
        <dbReference type="Proteomes" id="UP001165074"/>
    </source>
</evidence>
<evidence type="ECO:0000256" key="3">
    <source>
        <dbReference type="ARBA" id="ARBA00022538"/>
    </source>
</evidence>
<dbReference type="HAMAP" id="MF_00276">
    <property type="entry name" value="KdpC"/>
    <property type="match status" value="1"/>
</dbReference>
<evidence type="ECO:0000256" key="9">
    <source>
        <dbReference type="ARBA" id="ARBA00023065"/>
    </source>
</evidence>
<name>A0A9W6SDE9_9ACTN</name>
<comment type="subunit">
    <text evidence="11">The system is composed of three essential subunits: KdpA, KdpB and KdpC.</text>
</comment>
<proteinExistence type="inferred from homology"/>
<dbReference type="Proteomes" id="UP001165074">
    <property type="component" value="Unassembled WGS sequence"/>
</dbReference>
<dbReference type="PANTHER" id="PTHR30042">
    <property type="entry name" value="POTASSIUM-TRANSPORTING ATPASE C CHAIN"/>
    <property type="match status" value="1"/>
</dbReference>
<evidence type="ECO:0000256" key="4">
    <source>
        <dbReference type="ARBA" id="ARBA00022692"/>
    </source>
</evidence>
<feature type="transmembrane region" description="Helical" evidence="11">
    <location>
        <begin position="12"/>
        <end position="38"/>
    </location>
</feature>
<keyword evidence="14" id="KW-1185">Reference proteome</keyword>
<feature type="compositionally biased region" description="Basic and acidic residues" evidence="12">
    <location>
        <begin position="113"/>
        <end position="122"/>
    </location>
</feature>
<gene>
    <name evidence="11 13" type="primary">kdpC</name>
    <name evidence="13" type="ORF">Airi02_085760</name>
</gene>
<dbReference type="Pfam" id="PF02669">
    <property type="entry name" value="KdpC"/>
    <property type="match status" value="2"/>
</dbReference>
<keyword evidence="2 11" id="KW-1003">Cell membrane</keyword>
<dbReference type="RefSeq" id="WP_285581686.1">
    <property type="nucleotide sequence ID" value="NZ_BSTK01000017.1"/>
</dbReference>
<dbReference type="AlphaFoldDB" id="A0A9W6SDE9"/>
<dbReference type="InterPro" id="IPR003820">
    <property type="entry name" value="KdpC"/>
</dbReference>
<evidence type="ECO:0000256" key="8">
    <source>
        <dbReference type="ARBA" id="ARBA00022989"/>
    </source>
</evidence>
<feature type="compositionally biased region" description="Polar residues" evidence="12">
    <location>
        <begin position="92"/>
        <end position="101"/>
    </location>
</feature>
<keyword evidence="6 11" id="KW-0067">ATP-binding</keyword>
<evidence type="ECO:0000256" key="11">
    <source>
        <dbReference type="HAMAP-Rule" id="MF_00276"/>
    </source>
</evidence>
<feature type="region of interest" description="Disordered" evidence="12">
    <location>
        <begin position="80"/>
        <end position="122"/>
    </location>
</feature>
<organism evidence="13 14">
    <name type="scientific">Actinoallomurus iriomotensis</name>
    <dbReference type="NCBI Taxonomy" id="478107"/>
    <lineage>
        <taxon>Bacteria</taxon>
        <taxon>Bacillati</taxon>
        <taxon>Actinomycetota</taxon>
        <taxon>Actinomycetes</taxon>
        <taxon>Streptosporangiales</taxon>
        <taxon>Thermomonosporaceae</taxon>
        <taxon>Actinoallomurus</taxon>
    </lineage>
</organism>
<keyword evidence="4 11" id="KW-0812">Transmembrane</keyword>
<keyword evidence="7 11" id="KW-0630">Potassium</keyword>
<keyword evidence="10 11" id="KW-0472">Membrane</keyword>
<evidence type="ECO:0000256" key="7">
    <source>
        <dbReference type="ARBA" id="ARBA00022958"/>
    </source>
</evidence>
<keyword evidence="3 11" id="KW-0633">Potassium transport</keyword>
<comment type="function">
    <text evidence="11">Part of the high-affinity ATP-driven potassium transport (or Kdp) system, which catalyzes the hydrolysis of ATP coupled with the electrogenic transport of potassium into the cytoplasm. This subunit acts as a catalytic chaperone that increases the ATP-binding affinity of the ATP-hydrolyzing subunit KdpB by the formation of a transient KdpB/KdpC/ATP ternary complex.</text>
</comment>
<comment type="caution">
    <text evidence="13">The sequence shown here is derived from an EMBL/GenBank/DDBJ whole genome shotgun (WGS) entry which is preliminary data.</text>
</comment>
<comment type="similarity">
    <text evidence="11">Belongs to the KdpC family.</text>
</comment>
<keyword evidence="1 11" id="KW-0813">Transport</keyword>
<evidence type="ECO:0000256" key="10">
    <source>
        <dbReference type="ARBA" id="ARBA00023136"/>
    </source>
</evidence>
<dbReference type="PANTHER" id="PTHR30042:SF2">
    <property type="entry name" value="POTASSIUM-TRANSPORTING ATPASE KDPC SUBUNIT"/>
    <property type="match status" value="1"/>
</dbReference>